<evidence type="ECO:0000313" key="3">
    <source>
        <dbReference type="Proteomes" id="UP000189632"/>
    </source>
</evidence>
<dbReference type="PANTHER" id="PTHR43574">
    <property type="entry name" value="EPIMERASE-RELATED"/>
    <property type="match status" value="1"/>
</dbReference>
<dbReference type="SUPFAM" id="SSF51735">
    <property type="entry name" value="NAD(P)-binding Rossmann-fold domains"/>
    <property type="match status" value="1"/>
</dbReference>
<dbReference type="AlphaFoldDB" id="A0A1U9MJM8"/>
<dbReference type="RefSeq" id="WP_225868107.1">
    <property type="nucleotide sequence ID" value="NZ_CP015625.1"/>
</dbReference>
<evidence type="ECO:0000313" key="2">
    <source>
        <dbReference type="EMBL" id="AQT47923.1"/>
    </source>
</evidence>
<evidence type="ECO:0008006" key="4">
    <source>
        <dbReference type="Google" id="ProtNLM"/>
    </source>
</evidence>
<sequence>MKQDRAKGKAPAPEQFMMLGAGYSARAFGSLYGENLSLEPDTSDTTSAARKSRICGTTRTKEKFASLESANIEPFLFDEPNPTFFERLETTTHLVISVSPDDTMSDAVLNRPDILGSMPALKWIGYLSTIGVYGNHDGRWIDESAPCRPSLKRNIARLEVEKKWQAFGEKRNIPVAVLRLGGIYGPSRNPFIKLSQGNKTLIIKKGQFFNRIHVDDIAGVIKALSSAKREGIFNIVDNEPAAPEDVMHYAAKLMGVADLEEVPFEKADMSPMARSFYGDNKRILNHKLLKTGYNLKYPDYRTALEAMWADHLRGKKF</sequence>
<keyword evidence="3" id="KW-1185">Reference proteome</keyword>
<dbReference type="STRING" id="1686310.BBC0244_018230"/>
<gene>
    <name evidence="2" type="ORF">BBC0122_018250</name>
</gene>
<accession>A0A1U9MJM8</accession>
<dbReference type="EMBL" id="CP015625">
    <property type="protein sequence ID" value="AQT47923.1"/>
    <property type="molecule type" value="Genomic_DNA"/>
</dbReference>
<evidence type="ECO:0000256" key="1">
    <source>
        <dbReference type="ARBA" id="ARBA00023027"/>
    </source>
</evidence>
<protein>
    <recommendedName>
        <fullName evidence="4">Nucleoside-diphosphate-sugar epimerase</fullName>
    </recommendedName>
</protein>
<dbReference type="Proteomes" id="UP000189632">
    <property type="component" value="Chromosome"/>
</dbReference>
<dbReference type="Gene3D" id="3.40.50.720">
    <property type="entry name" value="NAD(P)-binding Rossmann-like Domain"/>
    <property type="match status" value="1"/>
</dbReference>
<name>A0A1U9MJM8_9HYPH</name>
<organism evidence="2 3">
    <name type="scientific">Bartonella choladocola</name>
    <dbReference type="NCBI Taxonomy" id="2750995"/>
    <lineage>
        <taxon>Bacteria</taxon>
        <taxon>Pseudomonadati</taxon>
        <taxon>Pseudomonadota</taxon>
        <taxon>Alphaproteobacteria</taxon>
        <taxon>Hyphomicrobiales</taxon>
        <taxon>Bartonellaceae</taxon>
        <taxon>Bartonella</taxon>
    </lineage>
</organism>
<keyword evidence="1" id="KW-0520">NAD</keyword>
<proteinExistence type="predicted"/>
<dbReference type="KEGG" id="bapi:BBC0122_018250"/>
<dbReference type="InterPro" id="IPR036291">
    <property type="entry name" value="NAD(P)-bd_dom_sf"/>
</dbReference>
<dbReference type="CDD" id="cd05266">
    <property type="entry name" value="SDR_a4"/>
    <property type="match status" value="1"/>
</dbReference>
<reference evidence="2 3" key="1">
    <citation type="submission" date="2016-11" db="EMBL/GenBank/DDBJ databases">
        <title>Comparative genomics of Bartonella apis.</title>
        <authorList>
            <person name="Engel P."/>
        </authorList>
    </citation>
    <scope>NUCLEOTIDE SEQUENCE [LARGE SCALE GENOMIC DNA]</scope>
    <source>
        <strain evidence="2 3">BBC0122</strain>
    </source>
</reference>